<evidence type="ECO:0000256" key="5">
    <source>
        <dbReference type="ARBA" id="ARBA00023136"/>
    </source>
</evidence>
<dbReference type="EMBL" id="FNXF01000021">
    <property type="protein sequence ID" value="SEI11285.1"/>
    <property type="molecule type" value="Genomic_DNA"/>
</dbReference>
<reference evidence="8" key="1">
    <citation type="submission" date="2016-10" db="EMBL/GenBank/DDBJ databases">
        <authorList>
            <person name="Varghese N."/>
            <person name="Submissions S."/>
        </authorList>
    </citation>
    <scope>NUCLEOTIDE SEQUENCE [LARGE SCALE GENOMIC DNA]</scope>
    <source>
        <strain evidence="8">DSM 17616</strain>
    </source>
</reference>
<evidence type="ECO:0000256" key="1">
    <source>
        <dbReference type="ARBA" id="ARBA00004167"/>
    </source>
</evidence>
<dbReference type="GO" id="GO:0016020">
    <property type="term" value="C:membrane"/>
    <property type="evidence" value="ECO:0007669"/>
    <property type="project" value="UniProtKB-SubCell"/>
</dbReference>
<accession>A0A1H6NDT8</accession>
<dbReference type="OrthoDB" id="5873580at2"/>
<dbReference type="SUPFAM" id="SSF54523">
    <property type="entry name" value="Pili subunits"/>
    <property type="match status" value="1"/>
</dbReference>
<dbReference type="RefSeq" id="WP_092796625.1">
    <property type="nucleotide sequence ID" value="NZ_FNXF01000021.1"/>
</dbReference>
<organism evidence="7 8">
    <name type="scientific">Rheinheimera pacifica</name>
    <dbReference type="NCBI Taxonomy" id="173990"/>
    <lineage>
        <taxon>Bacteria</taxon>
        <taxon>Pseudomonadati</taxon>
        <taxon>Pseudomonadota</taxon>
        <taxon>Gammaproteobacteria</taxon>
        <taxon>Chromatiales</taxon>
        <taxon>Chromatiaceae</taxon>
        <taxon>Rheinheimera</taxon>
    </lineage>
</organism>
<dbReference type="Gene3D" id="3.30.700.10">
    <property type="entry name" value="Glycoprotein, Type 4 Pilin"/>
    <property type="match status" value="1"/>
</dbReference>
<name>A0A1H6NDT8_9GAMM</name>
<keyword evidence="5 6" id="KW-0472">Membrane</keyword>
<protein>
    <submittedName>
        <fullName evidence="7">MSHA pilin protein MshC</fullName>
    </submittedName>
</protein>
<evidence type="ECO:0000256" key="2">
    <source>
        <dbReference type="ARBA" id="ARBA00022481"/>
    </source>
</evidence>
<dbReference type="Pfam" id="PF07963">
    <property type="entry name" value="N_methyl"/>
    <property type="match status" value="1"/>
</dbReference>
<evidence type="ECO:0000256" key="4">
    <source>
        <dbReference type="ARBA" id="ARBA00022989"/>
    </source>
</evidence>
<dbReference type="InterPro" id="IPR002416">
    <property type="entry name" value="T2SS_protein-GspH"/>
</dbReference>
<gene>
    <name evidence="7" type="ORF">SAMN05660691_03797</name>
</gene>
<feature type="transmembrane region" description="Helical" evidence="6">
    <location>
        <begin position="7"/>
        <end position="28"/>
    </location>
</feature>
<dbReference type="GO" id="GO:0015627">
    <property type="term" value="C:type II protein secretion system complex"/>
    <property type="evidence" value="ECO:0007669"/>
    <property type="project" value="InterPro"/>
</dbReference>
<evidence type="ECO:0000313" key="7">
    <source>
        <dbReference type="EMBL" id="SEI11285.1"/>
    </source>
</evidence>
<dbReference type="PROSITE" id="PS00409">
    <property type="entry name" value="PROKAR_NTER_METHYL"/>
    <property type="match status" value="1"/>
</dbReference>
<sequence length="150" mass="16319">MKLQHRGFTLIELIVVLVLIGVLAVSVVPRFFDASGTSEYLYRDQALNILRRVQIQAMQCTDCVSQGVIVQSDRIFSGTNACLNDATHLCIAPRDSSTITVTKTGFNIQLNFDSNGRPLSNCATGTCRITIEGAVALPICIEAEGYIHPC</sequence>
<dbReference type="InterPro" id="IPR012902">
    <property type="entry name" value="N_methyl_site"/>
</dbReference>
<dbReference type="STRING" id="173990.SAMN05660691_03797"/>
<dbReference type="NCBIfam" id="TIGR02532">
    <property type="entry name" value="IV_pilin_GFxxxE"/>
    <property type="match status" value="1"/>
</dbReference>
<dbReference type="AlphaFoldDB" id="A0A1H6NDT8"/>
<keyword evidence="4 6" id="KW-1133">Transmembrane helix</keyword>
<comment type="subcellular location">
    <subcellularLocation>
        <location evidence="1">Membrane</location>
        <topology evidence="1">Single-pass membrane protein</topology>
    </subcellularLocation>
</comment>
<evidence type="ECO:0000256" key="3">
    <source>
        <dbReference type="ARBA" id="ARBA00022692"/>
    </source>
</evidence>
<keyword evidence="2" id="KW-0488">Methylation</keyword>
<dbReference type="Proteomes" id="UP000199371">
    <property type="component" value="Unassembled WGS sequence"/>
</dbReference>
<dbReference type="PRINTS" id="PR00885">
    <property type="entry name" value="BCTERIALGSPH"/>
</dbReference>
<dbReference type="InterPro" id="IPR045584">
    <property type="entry name" value="Pilin-like"/>
</dbReference>
<proteinExistence type="predicted"/>
<dbReference type="GO" id="GO:0015628">
    <property type="term" value="P:protein secretion by the type II secretion system"/>
    <property type="evidence" value="ECO:0007669"/>
    <property type="project" value="InterPro"/>
</dbReference>
<keyword evidence="3 6" id="KW-0812">Transmembrane</keyword>
<evidence type="ECO:0000313" key="8">
    <source>
        <dbReference type="Proteomes" id="UP000199371"/>
    </source>
</evidence>
<keyword evidence="8" id="KW-1185">Reference proteome</keyword>
<evidence type="ECO:0000256" key="6">
    <source>
        <dbReference type="SAM" id="Phobius"/>
    </source>
</evidence>